<sequence length="285" mass="33485">MTTWSKERIQITLAFILFFLIAIFFFPLLVDDPSSHLILSVLFITIVIITFIKGTILGLIMTLFYIFSFGSALFFTHLTQTTFFPSLHTFSIQTFFLVSFILIMIVILAGAMHRFVERYDEEHRQIAEQFETLLTIDLVTGFDNRSRLLFDMRSEMSRAKRYEEPFTLIMLQIDHFHAFYKLYGELEGNNMIRMVADGMEEMMRISDRKYRIAADRFVLLLPHTAEEGALVVQRKLKERLSEHRLLNGKKVDLSYHVSQYTYDLSEVTREEVMTMMESELKSSEL</sequence>
<dbReference type="PROSITE" id="PS50887">
    <property type="entry name" value="GGDEF"/>
    <property type="match status" value="1"/>
</dbReference>
<feature type="transmembrane region" description="Helical" evidence="1">
    <location>
        <begin position="36"/>
        <end position="52"/>
    </location>
</feature>
<reference evidence="3" key="1">
    <citation type="submission" date="2020-11" db="EMBL/GenBank/DDBJ databases">
        <title>Multidrug resistant novel bacterium Savagea serpentis sp. nov., isolated from the scats of a vine snake (Ahaetulla nasuta).</title>
        <authorList>
            <person name="Venkata Ramana V."/>
            <person name="Vikas Patil S."/>
            <person name="Yogita Lugani V."/>
        </authorList>
    </citation>
    <scope>NUCLEOTIDE SEQUENCE</scope>
    <source>
        <strain evidence="3">SN6</strain>
    </source>
</reference>
<dbReference type="PANTHER" id="PTHR45138:SF9">
    <property type="entry name" value="DIGUANYLATE CYCLASE DGCM-RELATED"/>
    <property type="match status" value="1"/>
</dbReference>
<evidence type="ECO:0000256" key="1">
    <source>
        <dbReference type="SAM" id="Phobius"/>
    </source>
</evidence>
<dbReference type="PANTHER" id="PTHR45138">
    <property type="entry name" value="REGULATORY COMPONENTS OF SENSORY TRANSDUCTION SYSTEM"/>
    <property type="match status" value="1"/>
</dbReference>
<comment type="caution">
    <text evidence="3">The sequence shown here is derived from an EMBL/GenBank/DDBJ whole genome shotgun (WGS) entry which is preliminary data.</text>
</comment>
<evidence type="ECO:0000313" key="3">
    <source>
        <dbReference type="EMBL" id="MBF4500569.1"/>
    </source>
</evidence>
<dbReference type="Pfam" id="PF00990">
    <property type="entry name" value="GGDEF"/>
    <property type="match status" value="1"/>
</dbReference>
<dbReference type="SUPFAM" id="SSF55073">
    <property type="entry name" value="Nucleotide cyclase"/>
    <property type="match status" value="1"/>
</dbReference>
<dbReference type="InterPro" id="IPR029787">
    <property type="entry name" value="Nucleotide_cyclase"/>
</dbReference>
<protein>
    <submittedName>
        <fullName evidence="3">GGDEF domain-containing protein</fullName>
    </submittedName>
</protein>
<feature type="transmembrane region" description="Helical" evidence="1">
    <location>
        <begin position="59"/>
        <end position="78"/>
    </location>
</feature>
<dbReference type="AlphaFoldDB" id="A0A8J7KKX0"/>
<keyword evidence="1" id="KW-1133">Transmembrane helix</keyword>
<dbReference type="SMART" id="SM00267">
    <property type="entry name" value="GGDEF"/>
    <property type="match status" value="1"/>
</dbReference>
<dbReference type="NCBIfam" id="TIGR00254">
    <property type="entry name" value="GGDEF"/>
    <property type="match status" value="1"/>
</dbReference>
<evidence type="ECO:0000259" key="2">
    <source>
        <dbReference type="PROSITE" id="PS50887"/>
    </source>
</evidence>
<dbReference type="InterPro" id="IPR043128">
    <property type="entry name" value="Rev_trsase/Diguanyl_cyclase"/>
</dbReference>
<dbReference type="CDD" id="cd01949">
    <property type="entry name" value="GGDEF"/>
    <property type="match status" value="1"/>
</dbReference>
<dbReference type="EMBL" id="JADKPV010000001">
    <property type="protein sequence ID" value="MBF4500569.1"/>
    <property type="molecule type" value="Genomic_DNA"/>
</dbReference>
<gene>
    <name evidence="3" type="ORF">IRY55_04260</name>
</gene>
<evidence type="ECO:0000313" key="4">
    <source>
        <dbReference type="Proteomes" id="UP000622653"/>
    </source>
</evidence>
<organism evidence="3 4">
    <name type="scientific">Savagea serpentis</name>
    <dbReference type="NCBI Taxonomy" id="2785297"/>
    <lineage>
        <taxon>Bacteria</taxon>
        <taxon>Bacillati</taxon>
        <taxon>Bacillota</taxon>
        <taxon>Bacilli</taxon>
        <taxon>Bacillales</taxon>
        <taxon>Caryophanaceae</taxon>
        <taxon>Savagea</taxon>
    </lineage>
</organism>
<dbReference type="InterPro" id="IPR050469">
    <property type="entry name" value="Diguanylate_Cyclase"/>
</dbReference>
<dbReference type="Proteomes" id="UP000622653">
    <property type="component" value="Unassembled WGS sequence"/>
</dbReference>
<dbReference type="InterPro" id="IPR000160">
    <property type="entry name" value="GGDEF_dom"/>
</dbReference>
<feature type="transmembrane region" description="Helical" evidence="1">
    <location>
        <begin position="90"/>
        <end position="111"/>
    </location>
</feature>
<keyword evidence="1" id="KW-0472">Membrane</keyword>
<keyword evidence="1" id="KW-0812">Transmembrane</keyword>
<dbReference type="Gene3D" id="3.30.70.270">
    <property type="match status" value="1"/>
</dbReference>
<dbReference type="GO" id="GO:0052621">
    <property type="term" value="F:diguanylate cyclase activity"/>
    <property type="evidence" value="ECO:0007669"/>
    <property type="project" value="TreeGrafter"/>
</dbReference>
<dbReference type="RefSeq" id="WP_194562001.1">
    <property type="nucleotide sequence ID" value="NZ_JADKPV010000001.1"/>
</dbReference>
<feature type="domain" description="GGDEF" evidence="2">
    <location>
        <begin position="164"/>
        <end position="285"/>
    </location>
</feature>
<name>A0A8J7KKX0_9BACL</name>
<feature type="transmembrane region" description="Helical" evidence="1">
    <location>
        <begin position="12"/>
        <end position="30"/>
    </location>
</feature>
<accession>A0A8J7KKX0</accession>
<keyword evidence="4" id="KW-1185">Reference proteome</keyword>
<proteinExistence type="predicted"/>